<dbReference type="InterPro" id="IPR012677">
    <property type="entry name" value="Nucleotide-bd_a/b_plait_sf"/>
</dbReference>
<proteinExistence type="predicted"/>
<dbReference type="InterPro" id="IPR035979">
    <property type="entry name" value="RBD_domain_sf"/>
</dbReference>
<keyword evidence="1" id="KW-0694">RNA-binding</keyword>
<keyword evidence="5" id="KW-1185">Reference proteome</keyword>
<reference evidence="5" key="1">
    <citation type="submission" date="2024-07" db="EMBL/GenBank/DDBJ databases">
        <title>Two chromosome-level genome assemblies of Korean endemic species Abeliophyllum distichum and Forsythia ovata (Oleaceae).</title>
        <authorList>
            <person name="Jang H."/>
        </authorList>
    </citation>
    <scope>NUCLEOTIDE SEQUENCE [LARGE SCALE GENOMIC DNA]</scope>
</reference>
<feature type="region of interest" description="Disordered" evidence="2">
    <location>
        <begin position="29"/>
        <end position="51"/>
    </location>
</feature>
<dbReference type="SUPFAM" id="SSF54928">
    <property type="entry name" value="RNA-binding domain, RBD"/>
    <property type="match status" value="1"/>
</dbReference>
<evidence type="ECO:0000256" key="1">
    <source>
        <dbReference type="PROSITE-ProRule" id="PRU00176"/>
    </source>
</evidence>
<dbReference type="EMBL" id="JBFOLJ010000005">
    <property type="protein sequence ID" value="KAL2538651.1"/>
    <property type="molecule type" value="Genomic_DNA"/>
</dbReference>
<dbReference type="PROSITE" id="PS50102">
    <property type="entry name" value="RRM"/>
    <property type="match status" value="1"/>
</dbReference>
<feature type="compositionally biased region" description="Low complexity" evidence="2">
    <location>
        <begin position="29"/>
        <end position="40"/>
    </location>
</feature>
<accession>A0ABD1VMS3</accession>
<protein>
    <submittedName>
        <fullName evidence="4">U11/U12 small nuclear ribonucleoprotein 31 kDa protein</fullName>
    </submittedName>
</protein>
<dbReference type="InterPro" id="IPR044598">
    <property type="entry name" value="ZCRB1"/>
</dbReference>
<evidence type="ECO:0000259" key="3">
    <source>
        <dbReference type="PROSITE" id="PS50102"/>
    </source>
</evidence>
<gene>
    <name evidence="4" type="ORF">Fot_20042</name>
</gene>
<dbReference type="Proteomes" id="UP001604277">
    <property type="component" value="Unassembled WGS sequence"/>
</dbReference>
<evidence type="ECO:0000313" key="5">
    <source>
        <dbReference type="Proteomes" id="UP001604277"/>
    </source>
</evidence>
<sequence>MSQKRNYSDDEEDETFYYCYTSRTSATSALPSSSSVVKPSRGGRGSDGLAPSKSMVYISNLDYNLTNSNFFTIFSTFSKVAKATVLKDCATHQSQGVAFTSSSCATMRLRPLKELTKKSSMGGL</sequence>
<dbReference type="AlphaFoldDB" id="A0ABD1VMS3"/>
<dbReference type="Pfam" id="PF00076">
    <property type="entry name" value="RRM_1"/>
    <property type="match status" value="1"/>
</dbReference>
<dbReference type="GO" id="GO:1990904">
    <property type="term" value="C:ribonucleoprotein complex"/>
    <property type="evidence" value="ECO:0007669"/>
    <property type="project" value="UniProtKB-KW"/>
</dbReference>
<organism evidence="4 5">
    <name type="scientific">Forsythia ovata</name>
    <dbReference type="NCBI Taxonomy" id="205694"/>
    <lineage>
        <taxon>Eukaryota</taxon>
        <taxon>Viridiplantae</taxon>
        <taxon>Streptophyta</taxon>
        <taxon>Embryophyta</taxon>
        <taxon>Tracheophyta</taxon>
        <taxon>Spermatophyta</taxon>
        <taxon>Magnoliopsida</taxon>
        <taxon>eudicotyledons</taxon>
        <taxon>Gunneridae</taxon>
        <taxon>Pentapetalae</taxon>
        <taxon>asterids</taxon>
        <taxon>lamiids</taxon>
        <taxon>Lamiales</taxon>
        <taxon>Oleaceae</taxon>
        <taxon>Forsythieae</taxon>
        <taxon>Forsythia</taxon>
    </lineage>
</organism>
<dbReference type="GO" id="GO:0003723">
    <property type="term" value="F:RNA binding"/>
    <property type="evidence" value="ECO:0007669"/>
    <property type="project" value="UniProtKB-UniRule"/>
</dbReference>
<keyword evidence="4" id="KW-0687">Ribonucleoprotein</keyword>
<dbReference type="Gene3D" id="3.30.70.330">
    <property type="match status" value="1"/>
</dbReference>
<name>A0ABD1VMS3_9LAMI</name>
<dbReference type="PANTHER" id="PTHR46259:SF1">
    <property type="entry name" value="ZINC FINGER CCHC-TYPE AND RNA-BINDING MOTIF-CONTAINING PROTEIN 1"/>
    <property type="match status" value="1"/>
</dbReference>
<dbReference type="PANTHER" id="PTHR46259">
    <property type="entry name" value="ZINC FINGER CCHC-TYPE AND RNA-BINDING MOTIF-CONTAINING PROTEIN 1"/>
    <property type="match status" value="1"/>
</dbReference>
<evidence type="ECO:0000256" key="2">
    <source>
        <dbReference type="SAM" id="MobiDB-lite"/>
    </source>
</evidence>
<dbReference type="InterPro" id="IPR000504">
    <property type="entry name" value="RRM_dom"/>
</dbReference>
<evidence type="ECO:0000313" key="4">
    <source>
        <dbReference type="EMBL" id="KAL2538651.1"/>
    </source>
</evidence>
<comment type="caution">
    <text evidence="4">The sequence shown here is derived from an EMBL/GenBank/DDBJ whole genome shotgun (WGS) entry which is preliminary data.</text>
</comment>
<feature type="domain" description="RRM" evidence="3">
    <location>
        <begin position="54"/>
        <end position="124"/>
    </location>
</feature>